<feature type="transmembrane region" description="Helical" evidence="13">
    <location>
        <begin position="237"/>
        <end position="260"/>
    </location>
</feature>
<evidence type="ECO:0000256" key="9">
    <source>
        <dbReference type="ARBA" id="ARBA00022958"/>
    </source>
</evidence>
<dbReference type="HAMAP" id="MF_01522">
    <property type="entry name" value="Kup"/>
    <property type="match status" value="1"/>
</dbReference>
<evidence type="ECO:0000256" key="4">
    <source>
        <dbReference type="ARBA" id="ARBA00022475"/>
    </source>
</evidence>
<evidence type="ECO:0000256" key="5">
    <source>
        <dbReference type="ARBA" id="ARBA00022519"/>
    </source>
</evidence>
<comment type="function">
    <text evidence="13">Transport of potassium into the cell. Likely operates as a K(+):H(+) symporter.</text>
</comment>
<keyword evidence="18" id="KW-1185">Reference proteome</keyword>
<dbReference type="KEGG" id="azz:DEW08_13930"/>
<evidence type="ECO:0000256" key="8">
    <source>
        <dbReference type="ARBA" id="ARBA00022847"/>
    </source>
</evidence>
<keyword evidence="6 13" id="KW-0633">Potassium transport</keyword>
<keyword evidence="11 13" id="KW-0406">Ion transport</keyword>
<dbReference type="GO" id="GO:0015293">
    <property type="term" value="F:symporter activity"/>
    <property type="evidence" value="ECO:0007669"/>
    <property type="project" value="UniProtKB-UniRule"/>
</dbReference>
<keyword evidence="7 13" id="KW-0812">Transmembrane</keyword>
<keyword evidence="3 13" id="KW-0813">Transport</keyword>
<evidence type="ECO:0000256" key="13">
    <source>
        <dbReference type="HAMAP-Rule" id="MF_01522"/>
    </source>
</evidence>
<organism evidence="17 18">
    <name type="scientific">Azospirillum thermophilum</name>
    <dbReference type="NCBI Taxonomy" id="2202148"/>
    <lineage>
        <taxon>Bacteria</taxon>
        <taxon>Pseudomonadati</taxon>
        <taxon>Pseudomonadota</taxon>
        <taxon>Alphaproteobacteria</taxon>
        <taxon>Rhodospirillales</taxon>
        <taxon>Azospirillaceae</taxon>
        <taxon>Azospirillum</taxon>
    </lineage>
</organism>
<keyword evidence="5" id="KW-0997">Cell inner membrane</keyword>
<evidence type="ECO:0000259" key="15">
    <source>
        <dbReference type="Pfam" id="PF02705"/>
    </source>
</evidence>
<evidence type="ECO:0000256" key="2">
    <source>
        <dbReference type="ARBA" id="ARBA00007019"/>
    </source>
</evidence>
<evidence type="ECO:0000256" key="12">
    <source>
        <dbReference type="ARBA" id="ARBA00023136"/>
    </source>
</evidence>
<evidence type="ECO:0000256" key="6">
    <source>
        <dbReference type="ARBA" id="ARBA00022538"/>
    </source>
</evidence>
<feature type="transmembrane region" description="Helical" evidence="13">
    <location>
        <begin position="176"/>
        <end position="193"/>
    </location>
</feature>
<evidence type="ECO:0000259" key="16">
    <source>
        <dbReference type="Pfam" id="PF22776"/>
    </source>
</evidence>
<feature type="domain" description="K+ potassium transporter C-terminal" evidence="16">
    <location>
        <begin position="510"/>
        <end position="657"/>
    </location>
</feature>
<dbReference type="Pfam" id="PF22776">
    <property type="entry name" value="K_trans_C"/>
    <property type="match status" value="1"/>
</dbReference>
<feature type="transmembrane region" description="Helical" evidence="13">
    <location>
        <begin position="281"/>
        <end position="302"/>
    </location>
</feature>
<keyword evidence="8 13" id="KW-0769">Symport</keyword>
<feature type="transmembrane region" description="Helical" evidence="13">
    <location>
        <begin position="429"/>
        <end position="451"/>
    </location>
</feature>
<evidence type="ECO:0000256" key="3">
    <source>
        <dbReference type="ARBA" id="ARBA00022448"/>
    </source>
</evidence>
<dbReference type="InterPro" id="IPR023051">
    <property type="entry name" value="Kup"/>
</dbReference>
<evidence type="ECO:0000313" key="18">
    <source>
        <dbReference type="Proteomes" id="UP000245629"/>
    </source>
</evidence>
<comment type="subcellular location">
    <subcellularLocation>
        <location evidence="13">Cell membrane</location>
        <topology evidence="13">Multi-pass membrane protein</topology>
    </subcellularLocation>
    <subcellularLocation>
        <location evidence="1">Membrane</location>
        <topology evidence="1">Multi-pass membrane protein</topology>
    </subcellularLocation>
</comment>
<feature type="region of interest" description="Disordered" evidence="14">
    <location>
        <begin position="1"/>
        <end position="41"/>
    </location>
</feature>
<evidence type="ECO:0000256" key="10">
    <source>
        <dbReference type="ARBA" id="ARBA00022989"/>
    </source>
</evidence>
<feature type="transmembrane region" description="Helical" evidence="13">
    <location>
        <begin position="401"/>
        <end position="422"/>
    </location>
</feature>
<evidence type="ECO:0000256" key="14">
    <source>
        <dbReference type="SAM" id="MobiDB-lite"/>
    </source>
</evidence>
<feature type="transmembrane region" description="Helical" evidence="13">
    <location>
        <begin position="457"/>
        <end position="475"/>
    </location>
</feature>
<protein>
    <recommendedName>
        <fullName evidence="13">Probable potassium transport system protein Kup</fullName>
    </recommendedName>
</protein>
<keyword evidence="12 13" id="KW-0472">Membrane</keyword>
<feature type="transmembrane region" description="Helical" evidence="13">
    <location>
        <begin position="322"/>
        <end position="346"/>
    </location>
</feature>
<feature type="domain" description="K+ potassium transporter integral membrane" evidence="15">
    <location>
        <begin position="48"/>
        <end position="498"/>
    </location>
</feature>
<evidence type="ECO:0000256" key="7">
    <source>
        <dbReference type="ARBA" id="ARBA00022692"/>
    </source>
</evidence>
<feature type="transmembrane region" description="Helical" evidence="13">
    <location>
        <begin position="200"/>
        <end position="225"/>
    </location>
</feature>
<keyword evidence="9 13" id="KW-0630">Potassium</keyword>
<feature type="transmembrane region" description="Helical" evidence="13">
    <location>
        <begin position="81"/>
        <end position="103"/>
    </location>
</feature>
<dbReference type="GO" id="GO:0015079">
    <property type="term" value="F:potassium ion transmembrane transporter activity"/>
    <property type="evidence" value="ECO:0007669"/>
    <property type="project" value="UniProtKB-UniRule"/>
</dbReference>
<feature type="compositionally biased region" description="Low complexity" evidence="14">
    <location>
        <begin position="14"/>
        <end position="28"/>
    </location>
</feature>
<dbReference type="PANTHER" id="PTHR30540:SF79">
    <property type="entry name" value="LOW AFFINITY POTASSIUM TRANSPORT SYSTEM PROTEIN KUP"/>
    <property type="match status" value="1"/>
</dbReference>
<dbReference type="Pfam" id="PF02705">
    <property type="entry name" value="K_trans"/>
    <property type="match status" value="1"/>
</dbReference>
<keyword evidence="4 13" id="KW-1003">Cell membrane</keyword>
<dbReference type="InterPro" id="IPR003855">
    <property type="entry name" value="K+_transporter"/>
</dbReference>
<accession>A0A2S2CU22</accession>
<feature type="transmembrane region" description="Helical" evidence="13">
    <location>
        <begin position="379"/>
        <end position="395"/>
    </location>
</feature>
<proteinExistence type="inferred from homology"/>
<reference evidence="18" key="1">
    <citation type="submission" date="2018-05" db="EMBL/GenBank/DDBJ databases">
        <title>Azospirillum thermophila sp. nov., a novel isolated from hot spring.</title>
        <authorList>
            <person name="Zhao Z."/>
        </authorList>
    </citation>
    <scope>NUCLEOTIDE SEQUENCE [LARGE SCALE GENOMIC DNA]</scope>
    <source>
        <strain evidence="18">CFH 70021</strain>
    </source>
</reference>
<name>A0A2S2CU22_9PROT</name>
<feature type="transmembrane region" description="Helical" evidence="13">
    <location>
        <begin position="136"/>
        <end position="164"/>
    </location>
</feature>
<evidence type="ECO:0000256" key="1">
    <source>
        <dbReference type="ARBA" id="ARBA00004141"/>
    </source>
</evidence>
<evidence type="ECO:0000256" key="11">
    <source>
        <dbReference type="ARBA" id="ARBA00023065"/>
    </source>
</evidence>
<dbReference type="InterPro" id="IPR053952">
    <property type="entry name" value="K_trans_C"/>
</dbReference>
<comment type="catalytic activity">
    <reaction evidence="13">
        <text>K(+)(in) + H(+)(in) = K(+)(out) + H(+)(out)</text>
        <dbReference type="Rhea" id="RHEA:28490"/>
        <dbReference type="ChEBI" id="CHEBI:15378"/>
        <dbReference type="ChEBI" id="CHEBI:29103"/>
    </reaction>
</comment>
<sequence>MPAADGPGADGPSTDTPATDTPAADTPTNGQQEPADHGSGSNRLPALVLGALGVVYGDIGTSPLYTLREAFGEAGLPLTEATVLGILSLVFWALILVVTVKYVMVIMRADNRGEGGVLALGSLAHRGLGQKRSNRILVSLAILGMALFYGDSLITPAISVLSAVEGLKVVAPRLEPFIVPLTLAVIVLLFVFQRQGTGRVGIFFGPVMGLWFSVLAILGLIQIVHAPDVLRAVSPTYAIALFQANALLAFVALGAVVLAVTGAEALYADMGHFGRRPIRLAWMYMVLPALLLNYFGQGSLLLHEPEALENPFYHLAPDWAQLPLVVLATAATVIASQAVISGAFSLTRQAVQLGYLPRREIRHTSEHEIGQVYIPRNNWILLVGVVILVIGFGSSSNLAAAYGVSVTGAMAIDAILAAVVAWRLWRWNPLLVIVAFTGFLAIDLILFGATLTKVPQGGWFPLAIAFGVYLLMTTWRHGRKLLTDRLYSDALPMELFLSRITPQSPQRVAGTAVFMTGRSDLVPHAMLHNIKHNRVLHERVVMVTVNIEEVPRISDDRTMEVDKLGKGFWRVVLHFGYLEQPNIPRALESCRRFGLHLDLMDTSFFLGRETLIPSRRRGLPGWREPMFILMSKTALSATEFFCIPPGRVVELGTQVEI</sequence>
<dbReference type="AlphaFoldDB" id="A0A2S2CU22"/>
<dbReference type="PANTHER" id="PTHR30540">
    <property type="entry name" value="OSMOTIC STRESS POTASSIUM TRANSPORTER"/>
    <property type="match status" value="1"/>
</dbReference>
<comment type="similarity">
    <text evidence="2 13">Belongs to the HAK/KUP transporter (TC 2.A.72) family.</text>
</comment>
<dbReference type="GO" id="GO:0005886">
    <property type="term" value="C:plasma membrane"/>
    <property type="evidence" value="ECO:0007669"/>
    <property type="project" value="UniProtKB-SubCell"/>
</dbReference>
<evidence type="ECO:0000313" key="17">
    <source>
        <dbReference type="EMBL" id="AWK88023.1"/>
    </source>
</evidence>
<dbReference type="EMBL" id="CP029353">
    <property type="protein sequence ID" value="AWK88023.1"/>
    <property type="molecule type" value="Genomic_DNA"/>
</dbReference>
<keyword evidence="10 13" id="KW-1133">Transmembrane helix</keyword>
<dbReference type="OrthoDB" id="9805577at2"/>
<gene>
    <name evidence="17" type="primary">trkD</name>
    <name evidence="13" type="synonym">kup</name>
    <name evidence="17" type="ORF">DEW08_13930</name>
</gene>
<dbReference type="InterPro" id="IPR053951">
    <property type="entry name" value="K_trans_N"/>
</dbReference>
<dbReference type="Proteomes" id="UP000245629">
    <property type="component" value="Chromosome 2"/>
</dbReference>